<feature type="signal peptide" evidence="1">
    <location>
        <begin position="1"/>
        <end position="25"/>
    </location>
</feature>
<proteinExistence type="predicted"/>
<gene>
    <name evidence="2" type="ORF">HDE69_000564</name>
</gene>
<keyword evidence="1" id="KW-0732">Signal</keyword>
<reference evidence="2 3" key="1">
    <citation type="submission" date="2020-08" db="EMBL/GenBank/DDBJ databases">
        <title>Genomic Encyclopedia of Type Strains, Phase IV (KMG-V): Genome sequencing to study the core and pangenomes of soil and plant-associated prokaryotes.</title>
        <authorList>
            <person name="Whitman W."/>
        </authorList>
    </citation>
    <scope>NUCLEOTIDE SEQUENCE [LARGE SCALE GENOMIC DNA]</scope>
    <source>
        <strain evidence="2 3">MP7CTX6</strain>
    </source>
</reference>
<accession>A0A7W8YQ67</accession>
<evidence type="ECO:0000313" key="3">
    <source>
        <dbReference type="Proteomes" id="UP000537718"/>
    </source>
</evidence>
<organism evidence="2 3">
    <name type="scientific">Pedobacter cryoconitis</name>
    <dbReference type="NCBI Taxonomy" id="188932"/>
    <lineage>
        <taxon>Bacteria</taxon>
        <taxon>Pseudomonadati</taxon>
        <taxon>Bacteroidota</taxon>
        <taxon>Sphingobacteriia</taxon>
        <taxon>Sphingobacteriales</taxon>
        <taxon>Sphingobacteriaceae</taxon>
        <taxon>Pedobacter</taxon>
    </lineage>
</organism>
<dbReference type="AlphaFoldDB" id="A0A7W8YQ67"/>
<evidence type="ECO:0000256" key="1">
    <source>
        <dbReference type="SAM" id="SignalP"/>
    </source>
</evidence>
<protein>
    <submittedName>
        <fullName evidence="2">Uncharacterized protein</fullName>
    </submittedName>
</protein>
<sequence>MRSTKKKINFITVILLSLIYQVSFAQVHKNDAVQKVNISQQMDKIQREYFILGTLNDYMGRSLHPDSEDQLEAYYSTQGPLLNIIDSFLKKNYPGIPYQIEKYADKNGNLMSARINSKGLSAKFNNYYTFLPTGSRSIDNKPVLAGQLKKGLFKTETEKLAFIAGVYVTFKVKNDTTYCFNIANSTSKAEIAYGLLKDLDCNPSSRIINNIPVSHLVYFHPTTKVKTYLQQFMYISEQIDREKRLYTERILKEKKS</sequence>
<dbReference type="RefSeq" id="WP_183865653.1">
    <property type="nucleotide sequence ID" value="NZ_JACHCF010000001.1"/>
</dbReference>
<dbReference type="Proteomes" id="UP000537718">
    <property type="component" value="Unassembled WGS sequence"/>
</dbReference>
<feature type="chain" id="PRO_5031184718" evidence="1">
    <location>
        <begin position="26"/>
        <end position="256"/>
    </location>
</feature>
<comment type="caution">
    <text evidence="2">The sequence shown here is derived from an EMBL/GenBank/DDBJ whole genome shotgun (WGS) entry which is preliminary data.</text>
</comment>
<evidence type="ECO:0000313" key="2">
    <source>
        <dbReference type="EMBL" id="MBB5619528.1"/>
    </source>
</evidence>
<dbReference type="EMBL" id="JACHCF010000001">
    <property type="protein sequence ID" value="MBB5619528.1"/>
    <property type="molecule type" value="Genomic_DNA"/>
</dbReference>
<name>A0A7W8YQ67_9SPHI</name>